<evidence type="ECO:0000256" key="3">
    <source>
        <dbReference type="ARBA" id="ARBA00022898"/>
    </source>
</evidence>
<dbReference type="Proteomes" id="UP000494111">
    <property type="component" value="Unassembled WGS sequence"/>
</dbReference>
<organism evidence="7 8">
    <name type="scientific">Achromobacter deleyi</name>
    <dbReference type="NCBI Taxonomy" id="1353891"/>
    <lineage>
        <taxon>Bacteria</taxon>
        <taxon>Pseudomonadati</taxon>
        <taxon>Pseudomonadota</taxon>
        <taxon>Betaproteobacteria</taxon>
        <taxon>Burkholderiales</taxon>
        <taxon>Alcaligenaceae</taxon>
        <taxon>Achromobacter</taxon>
    </lineage>
</organism>
<dbReference type="EMBL" id="CADIJO010000009">
    <property type="protein sequence ID" value="CAB3707972.1"/>
    <property type="molecule type" value="Genomic_DNA"/>
</dbReference>
<reference evidence="7 8" key="1">
    <citation type="submission" date="2020-04" db="EMBL/GenBank/DDBJ databases">
        <authorList>
            <person name="De Canck E."/>
        </authorList>
    </citation>
    <scope>NUCLEOTIDE SEQUENCE [LARGE SCALE GENOMIC DNA]</scope>
    <source>
        <strain evidence="7 8">LMG 3458</strain>
    </source>
</reference>
<dbReference type="RefSeq" id="WP_175192936.1">
    <property type="nucleotide sequence ID" value="NZ_CADIJO010000009.1"/>
</dbReference>
<comment type="similarity">
    <text evidence="2">Belongs to the class-V pyridoxal-phosphate-dependent aminotransferase family.</text>
</comment>
<dbReference type="InterPro" id="IPR024169">
    <property type="entry name" value="SP_NH2Trfase/AEP_transaminase"/>
</dbReference>
<dbReference type="InterPro" id="IPR015422">
    <property type="entry name" value="PyrdxlP-dep_Trfase_small"/>
</dbReference>
<dbReference type="PIRSF" id="PIRSF000524">
    <property type="entry name" value="SPT"/>
    <property type="match status" value="1"/>
</dbReference>
<dbReference type="GO" id="GO:0019265">
    <property type="term" value="P:glycine biosynthetic process, by transamination of glyoxylate"/>
    <property type="evidence" value="ECO:0007669"/>
    <property type="project" value="TreeGrafter"/>
</dbReference>
<dbReference type="InterPro" id="IPR015424">
    <property type="entry name" value="PyrdxlP-dep_Trfase"/>
</dbReference>
<dbReference type="PANTHER" id="PTHR21152:SF40">
    <property type="entry name" value="ALANINE--GLYOXYLATE AMINOTRANSFERASE"/>
    <property type="match status" value="1"/>
</dbReference>
<evidence type="ECO:0000313" key="8">
    <source>
        <dbReference type="Proteomes" id="UP000494111"/>
    </source>
</evidence>
<evidence type="ECO:0000259" key="6">
    <source>
        <dbReference type="Pfam" id="PF00266"/>
    </source>
</evidence>
<keyword evidence="3 5" id="KW-0663">Pyridoxal phosphate</keyword>
<proteinExistence type="inferred from homology"/>
<dbReference type="GO" id="GO:0050281">
    <property type="term" value="F:L-serine-glyoxylate transaminase activity"/>
    <property type="evidence" value="ECO:0007669"/>
    <property type="project" value="UniProtKB-EC"/>
</dbReference>
<evidence type="ECO:0000256" key="1">
    <source>
        <dbReference type="ARBA" id="ARBA00001933"/>
    </source>
</evidence>
<protein>
    <submittedName>
        <fullName evidence="7">Serine--glyoxylate aminotransferase</fullName>
        <ecNumber evidence="7">2.6.1.45</ecNumber>
    </submittedName>
</protein>
<dbReference type="PANTHER" id="PTHR21152">
    <property type="entry name" value="AMINOTRANSFERASE CLASS V"/>
    <property type="match status" value="1"/>
</dbReference>
<evidence type="ECO:0000256" key="5">
    <source>
        <dbReference type="PIRSR" id="PIRSR000524-50"/>
    </source>
</evidence>
<accession>A0A6S7A1L9</accession>
<dbReference type="InterPro" id="IPR000192">
    <property type="entry name" value="Aminotrans_V_dom"/>
</dbReference>
<keyword evidence="7" id="KW-0808">Transferase</keyword>
<evidence type="ECO:0000313" key="7">
    <source>
        <dbReference type="EMBL" id="CAB3707972.1"/>
    </source>
</evidence>
<sequence length="401" mass="41977">MKDAHLAPMDLASPQLLHTPGPTYVPDAVRDAMGRPSLDLSDPRLDSLVRDCETGLAALLGTREADVLMYAANGHGAWEAAIANLVAPGAEVLVAGSGFFAEAWALHVEALGGVARRTPIRPGRALDPLAIETALRADTARRIVAVFAVQTDTASGATSDLAAVRRALDRSGHPALLVADVIASLGATPCRMDEWGVNVAIGGSQKALMLPPGLSFTAVDGRAMAVARENPTPRAYWDWEKRKSPLLYRKFCGTPPQGLLMGLRASLALLRNEGHDAVHARHRRVAAMVHSAVARWGEAGALALHVTEPAERSTSVTTISVADGVDVEALRLTARDRYQVAVAGGLGPHAGRMFRIGHLGAVHPGMILGALGGVEAALRDCGIAIGEGALHCAVEAARESD</sequence>
<gene>
    <name evidence="7" type="primary">sgaA_1</name>
    <name evidence="7" type="ORF">LMG3458_03043</name>
</gene>
<dbReference type="GO" id="GO:0004760">
    <property type="term" value="F:L-serine-pyruvate transaminase activity"/>
    <property type="evidence" value="ECO:0007669"/>
    <property type="project" value="TreeGrafter"/>
</dbReference>
<dbReference type="Gene3D" id="3.40.640.10">
    <property type="entry name" value="Type I PLP-dependent aspartate aminotransferase-like (Major domain)"/>
    <property type="match status" value="1"/>
</dbReference>
<dbReference type="EC" id="2.6.1.45" evidence="7"/>
<dbReference type="Gene3D" id="3.90.1150.10">
    <property type="entry name" value="Aspartate Aminotransferase, domain 1"/>
    <property type="match status" value="1"/>
</dbReference>
<dbReference type="Pfam" id="PF00266">
    <property type="entry name" value="Aminotran_5"/>
    <property type="match status" value="1"/>
</dbReference>
<keyword evidence="7" id="KW-0032">Aminotransferase</keyword>
<evidence type="ECO:0000256" key="2">
    <source>
        <dbReference type="ARBA" id="ARBA00009236"/>
    </source>
</evidence>
<feature type="domain" description="Aminotransferase class V" evidence="6">
    <location>
        <begin position="47"/>
        <end position="349"/>
    </location>
</feature>
<comment type="cofactor">
    <cofactor evidence="1 5">
        <name>pyridoxal 5'-phosphate</name>
        <dbReference type="ChEBI" id="CHEBI:597326"/>
    </cofactor>
</comment>
<dbReference type="AlphaFoldDB" id="A0A6S7A1L9"/>
<dbReference type="SUPFAM" id="SSF53383">
    <property type="entry name" value="PLP-dependent transferases"/>
    <property type="match status" value="1"/>
</dbReference>
<feature type="modified residue" description="N6-(pyridoxal phosphate)lysine" evidence="5">
    <location>
        <position position="206"/>
    </location>
</feature>
<name>A0A6S7A1L9_9BURK</name>
<feature type="binding site" evidence="4">
    <location>
        <position position="355"/>
    </location>
    <ligand>
        <name>substrate</name>
    </ligand>
</feature>
<dbReference type="InterPro" id="IPR015421">
    <property type="entry name" value="PyrdxlP-dep_Trfase_major"/>
</dbReference>
<evidence type="ECO:0000256" key="4">
    <source>
        <dbReference type="PIRSR" id="PIRSR000524-1"/>
    </source>
</evidence>
<dbReference type="GO" id="GO:0008453">
    <property type="term" value="F:alanine-glyoxylate transaminase activity"/>
    <property type="evidence" value="ECO:0007669"/>
    <property type="project" value="TreeGrafter"/>
</dbReference>